<feature type="domain" description="HipA N-terminal subdomain 1" evidence="5">
    <location>
        <begin position="6"/>
        <end position="121"/>
    </location>
</feature>
<organism evidence="6 7">
    <name type="scientific">Rohdeia mirabilis</name>
    <dbReference type="NCBI Taxonomy" id="2528008"/>
    <lineage>
        <taxon>Bacteria</taxon>
        <taxon>Pseudomonadati</taxon>
        <taxon>Planctomycetota</taxon>
        <taxon>Planctomycetia</taxon>
        <taxon>Planctomycetia incertae sedis</taxon>
        <taxon>Rohdeia</taxon>
    </lineage>
</organism>
<dbReference type="AlphaFoldDB" id="A0A518D4V3"/>
<dbReference type="InterPro" id="IPR017508">
    <property type="entry name" value="HipA_N1"/>
</dbReference>
<keyword evidence="3" id="KW-0418">Kinase</keyword>
<sequence>MTTVAEVRLWGRAIGAVSVDGSDGVAAFEYEPAFRRSGIELAPLMMPLAGRPDGGTVWRFDGLPRASFHGLPGLLADALPDAFGNAVIDRWLATQGRLPGEIDAVERLCYTGARGTGALEFRPTRGPHAEETTEIEIAALVELASDVLRARDGLAVSFDGAEREAALREILRVGASAGGARAKAVIAWNPSTNEVRSGQLASAPAGFEHWLLKFDGISNNRDRDLHDPLGYGAIEYAYSLMARAAGIAMAECRLFEEHGRRHFMTRRFDRPGDGQKLHLQSLAALAHFDLNAAGAHSYEQALAVIRRLGLGMDTIEEFYRRMCFNVVARNQDDHVKNVAFLMDRSGTWSLAPAFDLTFSYNPDGAWTSRHQMSLAGKRDGFTLADFDAVERTAAMLRGRGRAILAEVIDAVARWPEFAARAGVEEPRRSAIGASLRLRFDA</sequence>
<gene>
    <name evidence="6" type="ORF">Pla163_36520</name>
</gene>
<proteinExistence type="inferred from homology"/>
<dbReference type="PANTHER" id="PTHR37419:SF8">
    <property type="entry name" value="TOXIN YJJJ"/>
    <property type="match status" value="1"/>
</dbReference>
<protein>
    <submittedName>
        <fullName evidence="6">Putative DNA-binding transcriptional regulator</fullName>
    </submittedName>
</protein>
<evidence type="ECO:0000313" key="7">
    <source>
        <dbReference type="Proteomes" id="UP000319342"/>
    </source>
</evidence>
<dbReference type="GO" id="GO:0004674">
    <property type="term" value="F:protein serine/threonine kinase activity"/>
    <property type="evidence" value="ECO:0007669"/>
    <property type="project" value="TreeGrafter"/>
</dbReference>
<reference evidence="6 7" key="1">
    <citation type="submission" date="2019-02" db="EMBL/GenBank/DDBJ databases">
        <title>Deep-cultivation of Planctomycetes and their phenomic and genomic characterization uncovers novel biology.</title>
        <authorList>
            <person name="Wiegand S."/>
            <person name="Jogler M."/>
            <person name="Boedeker C."/>
            <person name="Pinto D."/>
            <person name="Vollmers J."/>
            <person name="Rivas-Marin E."/>
            <person name="Kohn T."/>
            <person name="Peeters S.H."/>
            <person name="Heuer A."/>
            <person name="Rast P."/>
            <person name="Oberbeckmann S."/>
            <person name="Bunk B."/>
            <person name="Jeske O."/>
            <person name="Meyerdierks A."/>
            <person name="Storesund J.E."/>
            <person name="Kallscheuer N."/>
            <person name="Luecker S."/>
            <person name="Lage O.M."/>
            <person name="Pohl T."/>
            <person name="Merkel B.J."/>
            <person name="Hornburger P."/>
            <person name="Mueller R.-W."/>
            <person name="Bruemmer F."/>
            <person name="Labrenz M."/>
            <person name="Spormann A.M."/>
            <person name="Op den Camp H."/>
            <person name="Overmann J."/>
            <person name="Amann R."/>
            <person name="Jetten M.S.M."/>
            <person name="Mascher T."/>
            <person name="Medema M.H."/>
            <person name="Devos D.P."/>
            <person name="Kaster A.-K."/>
            <person name="Ovreas L."/>
            <person name="Rohde M."/>
            <person name="Galperin M.Y."/>
            <person name="Jogler C."/>
        </authorList>
    </citation>
    <scope>NUCLEOTIDE SEQUENCE [LARGE SCALE GENOMIC DNA]</scope>
    <source>
        <strain evidence="6 7">Pla163</strain>
    </source>
</reference>
<dbReference type="RefSeq" id="WP_145191861.1">
    <property type="nucleotide sequence ID" value="NZ_CP036290.1"/>
</dbReference>
<dbReference type="GO" id="GO:0003677">
    <property type="term" value="F:DNA binding"/>
    <property type="evidence" value="ECO:0007669"/>
    <property type="project" value="UniProtKB-KW"/>
</dbReference>
<feature type="domain" description="HipA-like C-terminal" evidence="4">
    <location>
        <begin position="176"/>
        <end position="412"/>
    </location>
</feature>
<evidence type="ECO:0000256" key="3">
    <source>
        <dbReference type="ARBA" id="ARBA00022777"/>
    </source>
</evidence>
<dbReference type="InterPro" id="IPR052028">
    <property type="entry name" value="HipA_Ser/Thr_kinase"/>
</dbReference>
<evidence type="ECO:0000259" key="5">
    <source>
        <dbReference type="Pfam" id="PF13657"/>
    </source>
</evidence>
<dbReference type="Pfam" id="PF13657">
    <property type="entry name" value="Couple_hipA"/>
    <property type="match status" value="1"/>
</dbReference>
<dbReference type="OrthoDB" id="9805913at2"/>
<keyword evidence="6" id="KW-0238">DNA-binding</keyword>
<dbReference type="GO" id="GO:0005829">
    <property type="term" value="C:cytosol"/>
    <property type="evidence" value="ECO:0007669"/>
    <property type="project" value="TreeGrafter"/>
</dbReference>
<dbReference type="Pfam" id="PF07804">
    <property type="entry name" value="HipA_C"/>
    <property type="match status" value="1"/>
</dbReference>
<name>A0A518D4V3_9BACT</name>
<evidence type="ECO:0000256" key="2">
    <source>
        <dbReference type="ARBA" id="ARBA00022679"/>
    </source>
</evidence>
<evidence type="ECO:0000313" key="6">
    <source>
        <dbReference type="EMBL" id="QDU86501.1"/>
    </source>
</evidence>
<dbReference type="Proteomes" id="UP000319342">
    <property type="component" value="Chromosome"/>
</dbReference>
<dbReference type="PANTHER" id="PTHR37419">
    <property type="entry name" value="SERINE/THREONINE-PROTEIN KINASE TOXIN HIPA"/>
    <property type="match status" value="1"/>
</dbReference>
<evidence type="ECO:0000259" key="4">
    <source>
        <dbReference type="Pfam" id="PF07804"/>
    </source>
</evidence>
<keyword evidence="2" id="KW-0808">Transferase</keyword>
<dbReference type="InterPro" id="IPR012893">
    <property type="entry name" value="HipA-like_C"/>
</dbReference>
<accession>A0A518D4V3</accession>
<comment type="similarity">
    <text evidence="1">Belongs to the HipA Ser/Thr kinase family.</text>
</comment>
<evidence type="ECO:0000256" key="1">
    <source>
        <dbReference type="ARBA" id="ARBA00010164"/>
    </source>
</evidence>
<dbReference type="Gene3D" id="1.10.1070.20">
    <property type="match status" value="1"/>
</dbReference>
<dbReference type="EMBL" id="CP036290">
    <property type="protein sequence ID" value="QDU86501.1"/>
    <property type="molecule type" value="Genomic_DNA"/>
</dbReference>
<keyword evidence="7" id="KW-1185">Reference proteome</keyword>